<evidence type="ECO:0000256" key="1">
    <source>
        <dbReference type="SAM" id="MobiDB-lite"/>
    </source>
</evidence>
<dbReference type="AlphaFoldDB" id="A0AAD4TIU6"/>
<feature type="region of interest" description="Disordered" evidence="1">
    <location>
        <begin position="1"/>
        <end position="23"/>
    </location>
</feature>
<keyword evidence="3" id="KW-1185">Reference proteome</keyword>
<dbReference type="EMBL" id="JAJJMB010000061">
    <property type="protein sequence ID" value="KAI3963497.1"/>
    <property type="molecule type" value="Genomic_DNA"/>
</dbReference>
<proteinExistence type="predicted"/>
<name>A0AAD4TIU6_9MAGN</name>
<sequence length="89" mass="10420">MECDHASRKRPRESLSRIDASAECNQDSSYRPAKVQDLSINRINVTEYTMKQRSLSWNQQILIFTYTYTVSAYEVCIHGTQILIWSLRC</sequence>
<evidence type="ECO:0000313" key="2">
    <source>
        <dbReference type="EMBL" id="KAI3963497.1"/>
    </source>
</evidence>
<feature type="compositionally biased region" description="Basic and acidic residues" evidence="1">
    <location>
        <begin position="1"/>
        <end position="16"/>
    </location>
</feature>
<comment type="caution">
    <text evidence="2">The sequence shown here is derived from an EMBL/GenBank/DDBJ whole genome shotgun (WGS) entry which is preliminary data.</text>
</comment>
<reference evidence="2" key="1">
    <citation type="submission" date="2022-04" db="EMBL/GenBank/DDBJ databases">
        <title>A functionally conserved STORR gene fusion in Papaver species that diverged 16.8 million years ago.</title>
        <authorList>
            <person name="Catania T."/>
        </authorList>
    </citation>
    <scope>NUCLEOTIDE SEQUENCE</scope>
    <source>
        <strain evidence="2">S-188037</strain>
    </source>
</reference>
<organism evidence="2 3">
    <name type="scientific">Papaver atlanticum</name>
    <dbReference type="NCBI Taxonomy" id="357466"/>
    <lineage>
        <taxon>Eukaryota</taxon>
        <taxon>Viridiplantae</taxon>
        <taxon>Streptophyta</taxon>
        <taxon>Embryophyta</taxon>
        <taxon>Tracheophyta</taxon>
        <taxon>Spermatophyta</taxon>
        <taxon>Magnoliopsida</taxon>
        <taxon>Ranunculales</taxon>
        <taxon>Papaveraceae</taxon>
        <taxon>Papaveroideae</taxon>
        <taxon>Papaver</taxon>
    </lineage>
</organism>
<evidence type="ECO:0000313" key="3">
    <source>
        <dbReference type="Proteomes" id="UP001202328"/>
    </source>
</evidence>
<gene>
    <name evidence="2" type="ORF">MKW98_022919</name>
</gene>
<dbReference type="Proteomes" id="UP001202328">
    <property type="component" value="Unassembled WGS sequence"/>
</dbReference>
<protein>
    <submittedName>
        <fullName evidence="2">Uncharacterized protein</fullName>
    </submittedName>
</protein>
<accession>A0AAD4TIU6</accession>